<dbReference type="AlphaFoldDB" id="A0A369JUZ2"/>
<accession>A0A369JUZ2</accession>
<proteinExistence type="predicted"/>
<evidence type="ECO:0000313" key="2">
    <source>
        <dbReference type="Proteomes" id="UP000076154"/>
    </source>
</evidence>
<dbReference type="OrthoDB" id="3229882at2759"/>
<evidence type="ECO:0000313" key="1">
    <source>
        <dbReference type="EMBL" id="RDB23164.1"/>
    </source>
</evidence>
<protein>
    <submittedName>
        <fullName evidence="1">Uncharacterized protein</fullName>
    </submittedName>
</protein>
<dbReference type="Proteomes" id="UP000076154">
    <property type="component" value="Unassembled WGS sequence"/>
</dbReference>
<dbReference type="STRING" id="39966.A0A369JUZ2"/>
<dbReference type="EMBL" id="LUEZ02000047">
    <property type="protein sequence ID" value="RDB23164.1"/>
    <property type="molecule type" value="Genomic_DNA"/>
</dbReference>
<gene>
    <name evidence="1" type="ORF">Hypma_009694</name>
</gene>
<reference evidence="1" key="1">
    <citation type="submission" date="2018-04" db="EMBL/GenBank/DDBJ databases">
        <title>Whole genome sequencing of Hypsizygus marmoreus.</title>
        <authorList>
            <person name="Choi I.-G."/>
            <person name="Min B."/>
            <person name="Kim J.-G."/>
            <person name="Kim S."/>
            <person name="Oh Y.-L."/>
            <person name="Kong W.-S."/>
            <person name="Park H."/>
            <person name="Jeong J."/>
            <person name="Song E.-S."/>
        </authorList>
    </citation>
    <scope>NUCLEOTIDE SEQUENCE [LARGE SCALE GENOMIC DNA]</scope>
    <source>
        <strain evidence="1">51987-8</strain>
    </source>
</reference>
<keyword evidence="2" id="KW-1185">Reference proteome</keyword>
<dbReference type="InParanoid" id="A0A369JUZ2"/>
<comment type="caution">
    <text evidence="1">The sequence shown here is derived from an EMBL/GenBank/DDBJ whole genome shotgun (WGS) entry which is preliminary data.</text>
</comment>
<sequence length="113" mass="12654">NLEQCRSWAIVRIVTPRNNPGYRQPSQTFPVKPPATCAHIFNNFCRSCIAYQSWKASYNRKVDDIVLRSNVHTCHAKPRCVRPKTRGSKAHQASVKGCLDENGISMILGVGSL</sequence>
<name>A0A369JUZ2_HYPMA</name>
<organism evidence="1 2">
    <name type="scientific">Hypsizygus marmoreus</name>
    <name type="common">White beech mushroom</name>
    <name type="synonym">Agaricus marmoreus</name>
    <dbReference type="NCBI Taxonomy" id="39966"/>
    <lineage>
        <taxon>Eukaryota</taxon>
        <taxon>Fungi</taxon>
        <taxon>Dikarya</taxon>
        <taxon>Basidiomycota</taxon>
        <taxon>Agaricomycotina</taxon>
        <taxon>Agaricomycetes</taxon>
        <taxon>Agaricomycetidae</taxon>
        <taxon>Agaricales</taxon>
        <taxon>Tricholomatineae</taxon>
        <taxon>Lyophyllaceae</taxon>
        <taxon>Hypsizygus</taxon>
    </lineage>
</organism>
<feature type="non-terminal residue" evidence="1">
    <location>
        <position position="1"/>
    </location>
</feature>